<dbReference type="RefSeq" id="WP_068584813.1">
    <property type="nucleotide sequence ID" value="NZ_FTNK01000024.1"/>
</dbReference>
<keyword evidence="2" id="KW-1185">Reference proteome</keyword>
<accession>A0ABY1KCW2</accession>
<proteinExistence type="predicted"/>
<name>A0ABY1KCW2_9BACL</name>
<dbReference type="SUPFAM" id="SSF74650">
    <property type="entry name" value="Galactose mutarotase-like"/>
    <property type="match status" value="1"/>
</dbReference>
<dbReference type="Gene3D" id="2.70.98.10">
    <property type="match status" value="1"/>
</dbReference>
<protein>
    <submittedName>
        <fullName evidence="1">Galactose mutarotase</fullName>
    </submittedName>
</protein>
<dbReference type="InterPro" id="IPR011013">
    <property type="entry name" value="Gal_mutarotase_sf_dom"/>
</dbReference>
<comment type="caution">
    <text evidence="1">The sequence shown here is derived from an EMBL/GenBank/DDBJ whole genome shotgun (WGS) entry which is preliminary data.</text>
</comment>
<dbReference type="InterPro" id="IPR014718">
    <property type="entry name" value="GH-type_carb-bd"/>
</dbReference>
<organism evidence="1 2">
    <name type="scientific">Paenibacillus macquariensis</name>
    <dbReference type="NCBI Taxonomy" id="948756"/>
    <lineage>
        <taxon>Bacteria</taxon>
        <taxon>Bacillati</taxon>
        <taxon>Bacillota</taxon>
        <taxon>Bacilli</taxon>
        <taxon>Bacillales</taxon>
        <taxon>Paenibacillaceae</taxon>
        <taxon>Paenibacillus</taxon>
    </lineage>
</organism>
<dbReference type="Proteomes" id="UP000186666">
    <property type="component" value="Unassembled WGS sequence"/>
</dbReference>
<dbReference type="InterPro" id="IPR008183">
    <property type="entry name" value="Aldose_1/G6P_1-epimerase"/>
</dbReference>
<evidence type="ECO:0000313" key="1">
    <source>
        <dbReference type="EMBL" id="SIR62541.1"/>
    </source>
</evidence>
<dbReference type="EMBL" id="FTNK01000024">
    <property type="protein sequence ID" value="SIR62541.1"/>
    <property type="molecule type" value="Genomic_DNA"/>
</dbReference>
<evidence type="ECO:0000313" key="2">
    <source>
        <dbReference type="Proteomes" id="UP000186666"/>
    </source>
</evidence>
<dbReference type="Pfam" id="PF01263">
    <property type="entry name" value="Aldose_epim"/>
    <property type="match status" value="1"/>
</dbReference>
<reference evidence="1 2" key="1">
    <citation type="submission" date="2017-01" db="EMBL/GenBank/DDBJ databases">
        <authorList>
            <person name="Varghese N."/>
            <person name="Submissions S."/>
        </authorList>
    </citation>
    <scope>NUCLEOTIDE SEQUENCE [LARGE SCALE GENOMIC DNA]</scope>
    <source>
        <strain evidence="1 2">ATCC 23464</strain>
    </source>
</reference>
<gene>
    <name evidence="1" type="ORF">SAMN05421578_12413</name>
</gene>
<sequence>MLHWEHHQMDDQEVWTGTNSIIQFTIAPHLGSKVISLRNLKTGREWLSKTDHPLGNKGYASSFSDSDGSGWDEMFPTINACHYPQFPWQGVELPDHGEVWSIPWHAVVQEGQLNCDVYGVRLPYHLKKSYSFTKEQRLRIDYSVQNLSPFPFSFLWAAHPLFQVEEGMEIIVPRELNTVVVSYSQDDRLGQMGDIQKWPIPFADQEQTRLNIVEAATAQTAEKYYFQGELPEGKASLFDPVTGEELTIVFPKDKVPYLSIWANAGGYQGQYHVAIEPATGFLDDVSYAMEHKAVAVVEAQGIYDWFIEIELSTGTNDMNPVVSVQLER</sequence>